<reference evidence="2 3" key="1">
    <citation type="journal article" date="2015" name="Fungal Genet. Biol.">
        <title>Evolution of novel wood decay mechanisms in Agaricales revealed by the genome sequences of Fistulina hepatica and Cylindrobasidium torrendii.</title>
        <authorList>
            <person name="Floudas D."/>
            <person name="Held B.W."/>
            <person name="Riley R."/>
            <person name="Nagy L.G."/>
            <person name="Koehler G."/>
            <person name="Ransdell A.S."/>
            <person name="Younus H."/>
            <person name="Chow J."/>
            <person name="Chiniquy J."/>
            <person name="Lipzen A."/>
            <person name="Tritt A."/>
            <person name="Sun H."/>
            <person name="Haridas S."/>
            <person name="LaButti K."/>
            <person name="Ohm R.A."/>
            <person name="Kues U."/>
            <person name="Blanchette R.A."/>
            <person name="Grigoriev I.V."/>
            <person name="Minto R.E."/>
            <person name="Hibbett D.S."/>
        </authorList>
    </citation>
    <scope>NUCLEOTIDE SEQUENCE [LARGE SCALE GENOMIC DNA]</scope>
    <source>
        <strain evidence="2 3">ATCC 64428</strain>
    </source>
</reference>
<sequence length="139" mass="15156">MLARMNVAFDILAWIVATFSAQTTSEARRVFHKRPIDGVQVACLRELIESSNSFALEASNGATWQKAGGTAKSPLGVVVGNARLTAFTKEKPPGMSPRRGRFPAIARRPTIMRSHLYARAQTCLASARSEARSPDGRRT</sequence>
<keyword evidence="1" id="KW-0732">Signal</keyword>
<feature type="signal peptide" evidence="1">
    <location>
        <begin position="1"/>
        <end position="21"/>
    </location>
</feature>
<dbReference type="AlphaFoldDB" id="A0A0D6ZYT9"/>
<dbReference type="Proteomes" id="UP000054144">
    <property type="component" value="Unassembled WGS sequence"/>
</dbReference>
<name>A0A0D6ZYT9_9AGAR</name>
<protein>
    <submittedName>
        <fullName evidence="2">Uncharacterized protein</fullName>
    </submittedName>
</protein>
<gene>
    <name evidence="2" type="ORF">FISHEDRAFT_78937</name>
</gene>
<keyword evidence="3" id="KW-1185">Reference proteome</keyword>
<dbReference type="EMBL" id="KN882148">
    <property type="protein sequence ID" value="KIY42967.1"/>
    <property type="molecule type" value="Genomic_DNA"/>
</dbReference>
<feature type="chain" id="PRO_5002315868" evidence="1">
    <location>
        <begin position="22"/>
        <end position="139"/>
    </location>
</feature>
<evidence type="ECO:0000256" key="1">
    <source>
        <dbReference type="SAM" id="SignalP"/>
    </source>
</evidence>
<proteinExistence type="predicted"/>
<accession>A0A0D6ZYT9</accession>
<evidence type="ECO:0000313" key="2">
    <source>
        <dbReference type="EMBL" id="KIY42967.1"/>
    </source>
</evidence>
<evidence type="ECO:0000313" key="3">
    <source>
        <dbReference type="Proteomes" id="UP000054144"/>
    </source>
</evidence>
<organism evidence="2 3">
    <name type="scientific">Fistulina hepatica ATCC 64428</name>
    <dbReference type="NCBI Taxonomy" id="1128425"/>
    <lineage>
        <taxon>Eukaryota</taxon>
        <taxon>Fungi</taxon>
        <taxon>Dikarya</taxon>
        <taxon>Basidiomycota</taxon>
        <taxon>Agaricomycotina</taxon>
        <taxon>Agaricomycetes</taxon>
        <taxon>Agaricomycetidae</taxon>
        <taxon>Agaricales</taxon>
        <taxon>Fistulinaceae</taxon>
        <taxon>Fistulina</taxon>
    </lineage>
</organism>